<dbReference type="EMBL" id="HE612858">
    <property type="protein sequence ID" value="CCE62625.1"/>
    <property type="molecule type" value="Genomic_DNA"/>
</dbReference>
<evidence type="ECO:0000259" key="1">
    <source>
        <dbReference type="Pfam" id="PF12350"/>
    </source>
</evidence>
<reference evidence="2 3" key="1">
    <citation type="journal article" date="2011" name="Proc. Natl. Acad. Sci. U.S.A.">
        <title>Evolutionary erosion of yeast sex chromosomes by mating-type switching accidents.</title>
        <authorList>
            <person name="Gordon J.L."/>
            <person name="Armisen D."/>
            <person name="Proux-Wera E."/>
            <person name="Oheigeartaigh S.S."/>
            <person name="Byrne K.P."/>
            <person name="Wolfe K.H."/>
        </authorList>
    </citation>
    <scope>NUCLEOTIDE SEQUENCE [LARGE SCALE GENOMIC DNA]</scope>
    <source>
        <strain evidence="3">ATCC 24235 / CBS 4417 / NBRC 1672 / NRRL Y-8282 / UCD 70-5</strain>
    </source>
</reference>
<dbReference type="RefSeq" id="XP_003685059.1">
    <property type="nucleotide sequence ID" value="XM_003685011.1"/>
</dbReference>
<dbReference type="GO" id="GO:0070692">
    <property type="term" value="C:CTDK-1 complex"/>
    <property type="evidence" value="ECO:0007669"/>
    <property type="project" value="EnsemblFungi"/>
</dbReference>
<dbReference type="GO" id="GO:0016538">
    <property type="term" value="F:cyclin-dependent protein serine/threonine kinase regulator activity"/>
    <property type="evidence" value="ECO:0007669"/>
    <property type="project" value="EnsemblFungi"/>
</dbReference>
<protein>
    <recommendedName>
        <fullName evidence="1">CTD kinase subunit gamma Ctk3 C-terminal domain-containing protein</fullName>
    </recommendedName>
</protein>
<name>G8BQW3_TETPH</name>
<dbReference type="PANTHER" id="PTHR28291:SF1">
    <property type="entry name" value="CTD KINASE SUBUNIT GAMMA"/>
    <property type="match status" value="1"/>
</dbReference>
<proteinExistence type="predicted"/>
<dbReference type="KEGG" id="tpf:TPHA_0C04760"/>
<evidence type="ECO:0000313" key="3">
    <source>
        <dbReference type="Proteomes" id="UP000005666"/>
    </source>
</evidence>
<dbReference type="STRING" id="1071381.G8BQW3"/>
<dbReference type="HOGENOM" id="CLU_056411_0_0_1"/>
<dbReference type="PANTHER" id="PTHR28291">
    <property type="entry name" value="CTD KINASE SUBUNIT GAMMA"/>
    <property type="match status" value="1"/>
</dbReference>
<dbReference type="GO" id="GO:0045903">
    <property type="term" value="P:positive regulation of translational fidelity"/>
    <property type="evidence" value="ECO:0007669"/>
    <property type="project" value="EnsemblFungi"/>
</dbReference>
<dbReference type="OMA" id="HYEDFHQ"/>
<dbReference type="InterPro" id="IPR042326">
    <property type="entry name" value="Ctk3"/>
</dbReference>
<sequence length="315" mass="36268">MDSFEARLKFIQVLKSLSKTLNTILTYAPGSNSDSFNLSGSINMSGSKTAAVDPIQFYVTCCDEHYEDFQQCLFDTTSKMDSLDRLNVLIYYCKLIEMLKYLVDNSTGGLESKKHILNKVLLASIDKLYMLMLPGNEIKSLVNLNECINRFVDMNQLAGNIISDEEMKQMRQAFQRHSSTSATQISEAWYTVPDTEADTAGDYEKSFRTTLTLLNDRIGKQRLFYQQFANSEPIPCQEQGTAATQITLHRMENDRERHKKLKEHSWFIKRDTDRSMLSANEFEKLWDNTTGELTIEDLNNMQELHDISQQSYLTM</sequence>
<accession>G8BQW3</accession>
<dbReference type="Proteomes" id="UP000005666">
    <property type="component" value="Chromosome 3"/>
</dbReference>
<dbReference type="GeneID" id="11533464"/>
<dbReference type="GO" id="GO:0005730">
    <property type="term" value="C:nucleolus"/>
    <property type="evidence" value="ECO:0007669"/>
    <property type="project" value="EnsemblFungi"/>
</dbReference>
<organism evidence="2 3">
    <name type="scientific">Tetrapisispora phaffii (strain ATCC 24235 / CBS 4417 / NBRC 1672 / NRRL Y-8282 / UCD 70-5)</name>
    <name type="common">Yeast</name>
    <name type="synonym">Fabospora phaffii</name>
    <dbReference type="NCBI Taxonomy" id="1071381"/>
    <lineage>
        <taxon>Eukaryota</taxon>
        <taxon>Fungi</taxon>
        <taxon>Dikarya</taxon>
        <taxon>Ascomycota</taxon>
        <taxon>Saccharomycotina</taxon>
        <taxon>Saccharomycetes</taxon>
        <taxon>Saccharomycetales</taxon>
        <taxon>Saccharomycetaceae</taxon>
        <taxon>Tetrapisispora</taxon>
    </lineage>
</organism>
<dbReference type="OrthoDB" id="21266at2759"/>
<evidence type="ECO:0000313" key="2">
    <source>
        <dbReference type="EMBL" id="CCE62625.1"/>
    </source>
</evidence>
<dbReference type="AlphaFoldDB" id="G8BQW3"/>
<dbReference type="GO" id="GO:0031124">
    <property type="term" value="P:mRNA 3'-end processing"/>
    <property type="evidence" value="ECO:0007669"/>
    <property type="project" value="EnsemblFungi"/>
</dbReference>
<dbReference type="eggNOG" id="ENOG502RZM5">
    <property type="taxonomic scope" value="Eukaryota"/>
</dbReference>
<dbReference type="GO" id="GO:0032786">
    <property type="term" value="P:positive regulation of DNA-templated transcription, elongation"/>
    <property type="evidence" value="ECO:0007669"/>
    <property type="project" value="EnsemblFungi"/>
</dbReference>
<keyword evidence="3" id="KW-1185">Reference proteome</keyword>
<dbReference type="Pfam" id="PF12350">
    <property type="entry name" value="CTK3_C"/>
    <property type="match status" value="1"/>
</dbReference>
<dbReference type="GO" id="GO:0045943">
    <property type="term" value="P:positive regulation of transcription by RNA polymerase I"/>
    <property type="evidence" value="ECO:0007669"/>
    <property type="project" value="EnsemblFungi"/>
</dbReference>
<gene>
    <name evidence="2" type="primary">TPHA0C04760</name>
    <name evidence="2" type="ordered locus">TPHA_0C04760</name>
</gene>
<dbReference type="InterPro" id="IPR024637">
    <property type="entry name" value="Ctk3_C"/>
</dbReference>
<feature type="domain" description="CTD kinase subunit gamma Ctk3 C-terminal" evidence="1">
    <location>
        <begin position="246"/>
        <end position="307"/>
    </location>
</feature>